<evidence type="ECO:0000256" key="2">
    <source>
        <dbReference type="SAM" id="MobiDB-lite"/>
    </source>
</evidence>
<dbReference type="EMBL" id="MN739519">
    <property type="protein sequence ID" value="QHT10247.1"/>
    <property type="molecule type" value="Genomic_DNA"/>
</dbReference>
<protein>
    <recommendedName>
        <fullName evidence="3">Glycosyl transferase CAP10 domain-containing protein</fullName>
    </recommendedName>
</protein>
<dbReference type="InterPro" id="IPR011009">
    <property type="entry name" value="Kinase-like_dom_sf"/>
</dbReference>
<feature type="region of interest" description="Disordered" evidence="2">
    <location>
        <begin position="488"/>
        <end position="509"/>
    </location>
</feature>
<dbReference type="PANTHER" id="PTHR12203">
    <property type="entry name" value="KDEL LYS-ASP-GLU-LEU CONTAINING - RELATED"/>
    <property type="match status" value="1"/>
</dbReference>
<accession>A0A6C0D144</accession>
<feature type="region of interest" description="Disordered" evidence="2">
    <location>
        <begin position="973"/>
        <end position="999"/>
    </location>
</feature>
<reference evidence="4" key="1">
    <citation type="journal article" date="2020" name="Nature">
        <title>Giant virus diversity and host interactions through global metagenomics.</title>
        <authorList>
            <person name="Schulz F."/>
            <person name="Roux S."/>
            <person name="Paez-Espino D."/>
            <person name="Jungbluth S."/>
            <person name="Walsh D.A."/>
            <person name="Denef V.J."/>
            <person name="McMahon K.D."/>
            <person name="Konstantinidis K.T."/>
            <person name="Eloe-Fadrosh E.A."/>
            <person name="Kyrpides N.C."/>
            <person name="Woyke T."/>
        </authorList>
    </citation>
    <scope>NUCLEOTIDE SEQUENCE</scope>
    <source>
        <strain evidence="4">GVMAG-M-3300023174-104</strain>
    </source>
</reference>
<feature type="compositionally biased region" description="Low complexity" evidence="2">
    <location>
        <begin position="973"/>
        <end position="985"/>
    </location>
</feature>
<sequence>MSSHPNYYYEKPTKKEERKNSNPRYRFYRQGHFTAGDCEQFMQHWKYTSPRVSSSSEADIVEKWPIIYKTLSVRSITDTFHYLFHVMKKGIFVSIRHHQLSVFLPFSKMEYQNSWGPQLKWNRHEFPTLSDLFRHVCVRSNIPFDEKRIHTDMKCWYANNGLIRYEYPPTEGDSGVNMIHDMLLQLCDSSVPLPDVDFFINKRDFPLLRRDRKEAYENLHKGMKMDKMGTPWDACNIESFVPVLSMTTSVDHADLMIPTWDDWSRASYQRDGRIFSREFREYPDIPMESFSSKIPTAVFRGASTGLGVTYADNPRLFFAKLNLKHRKHPSTRLAYLDCGITKWNLRPRKKDLYLDTISSSILDEIPLISPLSPLQQSKYKYILHLPGHSCAYRLSYELSMNSVVLLYPCRYKLWYMSMLKPYVHYVPVMMSESGHVNIYKTIDWCIGHEKECEEIAKNARIFYDKYLGWDGILTYWSQLLFQIQREMSPKDQDGDNKDGDNKDGDNDDGKYSLQRYQKEWQEKSGKEKRLNTIHWLEKECPEVVEFVKEKCSHVEIWKQELHRSYKDKDVLRVLWEAFKTYQPERVKELEEHIMSLTLEKSSPRVKIWKWTFGNQNFCCKLRIPNAWDEESIHENYIQTHILSGWKDQIPNFVRQYTCLSSGLKVMDWVNGPSLESLLSSSYYFQEAKDAVLQVMDVFSQLCLALHMAQMSNGFMHMDLYPWNVIISILSSPKQVEYTVDSKYQIACESRLVPVMVDMAKSFAIDAQGRSSSCIEPMFPSPLHDMKCIVFSSLHLILSNFSINEEVVQMILPIVYFFLPEMSGRRLTLFSLKKLVKYHKKFSVMLFSGTSCLYGKKSLLDLFHFLQTQSANKMTYSPNVHFSTFSYHERNSELPFPLYHPIYSEESALSFQLKMLPWYKYHHPLRMEEWKKRIYEQSLLLKRKSTMGGDLHSLYFQKRACEVLATIFPSPMSTSFSYSSKQSSKQSSKRSSKPWHPKEDSIIPLYGSHVDPENLREKIKTCWEKAIESDELLQTWRMELWEDWKDKKTCTTTTTTSSSSYIDNIDNIDNIDTFYQNDHLWMLHLSSAPVFYIKTFLES</sequence>
<evidence type="ECO:0000256" key="1">
    <source>
        <dbReference type="ARBA" id="ARBA00022679"/>
    </source>
</evidence>
<feature type="compositionally biased region" description="Basic and acidic residues" evidence="2">
    <location>
        <begin position="11"/>
        <end position="20"/>
    </location>
</feature>
<feature type="domain" description="Glycosyl transferase CAP10" evidence="3">
    <location>
        <begin position="192"/>
        <end position="487"/>
    </location>
</feature>
<dbReference type="InterPro" id="IPR051091">
    <property type="entry name" value="O-Glucosyltr/Glycosyltrsf_90"/>
</dbReference>
<dbReference type="Pfam" id="PF05686">
    <property type="entry name" value="Glyco_transf_90"/>
    <property type="match status" value="1"/>
</dbReference>
<keyword evidence="1" id="KW-0808">Transferase</keyword>
<evidence type="ECO:0000313" key="4">
    <source>
        <dbReference type="EMBL" id="QHT10247.1"/>
    </source>
</evidence>
<feature type="region of interest" description="Disordered" evidence="2">
    <location>
        <begin position="1"/>
        <end position="21"/>
    </location>
</feature>
<dbReference type="SUPFAM" id="SSF56112">
    <property type="entry name" value="Protein kinase-like (PK-like)"/>
    <property type="match status" value="1"/>
</dbReference>
<dbReference type="AlphaFoldDB" id="A0A6C0D144"/>
<dbReference type="SMART" id="SM00672">
    <property type="entry name" value="CAP10"/>
    <property type="match status" value="1"/>
</dbReference>
<proteinExistence type="predicted"/>
<organism evidence="4">
    <name type="scientific">viral metagenome</name>
    <dbReference type="NCBI Taxonomy" id="1070528"/>
    <lineage>
        <taxon>unclassified sequences</taxon>
        <taxon>metagenomes</taxon>
        <taxon>organismal metagenomes</taxon>
    </lineage>
</organism>
<dbReference type="GO" id="GO:0016740">
    <property type="term" value="F:transferase activity"/>
    <property type="evidence" value="ECO:0007669"/>
    <property type="project" value="UniProtKB-KW"/>
</dbReference>
<dbReference type="InterPro" id="IPR006598">
    <property type="entry name" value="CAP10"/>
</dbReference>
<name>A0A6C0D144_9ZZZZ</name>
<dbReference type="PANTHER" id="PTHR12203:SF35">
    <property type="entry name" value="PROTEIN O-GLUCOSYLTRANSFERASE 1"/>
    <property type="match status" value="1"/>
</dbReference>
<evidence type="ECO:0000259" key="3">
    <source>
        <dbReference type="SMART" id="SM00672"/>
    </source>
</evidence>